<dbReference type="Gene3D" id="3.40.5.10">
    <property type="entry name" value="Ribosomal protein L9, N-terminal domain"/>
    <property type="match status" value="1"/>
</dbReference>
<dbReference type="InterPro" id="IPR020070">
    <property type="entry name" value="Ribosomal_bL9_N"/>
</dbReference>
<organism evidence="9 10">
    <name type="scientific">Candidatus Terrybacteria bacterium RIFCSPHIGHO2_01_FULL_48_17</name>
    <dbReference type="NCBI Taxonomy" id="1802362"/>
    <lineage>
        <taxon>Bacteria</taxon>
        <taxon>Candidatus Terryibacteriota</taxon>
    </lineage>
</organism>
<dbReference type="AlphaFoldDB" id="A0A1G2PK68"/>
<dbReference type="HAMAP" id="MF_00503">
    <property type="entry name" value="Ribosomal_bL9"/>
    <property type="match status" value="1"/>
</dbReference>
<comment type="similarity">
    <text evidence="1 7">Belongs to the bacterial ribosomal protein bL9 family.</text>
</comment>
<evidence type="ECO:0000256" key="3">
    <source>
        <dbReference type="ARBA" id="ARBA00022884"/>
    </source>
</evidence>
<gene>
    <name evidence="7" type="primary">rplI</name>
    <name evidence="9" type="ORF">A2806_00790</name>
</gene>
<dbReference type="InterPro" id="IPR020594">
    <property type="entry name" value="Ribosomal_bL9_bac/chp"/>
</dbReference>
<dbReference type="STRING" id="1802362.A2806_00790"/>
<evidence type="ECO:0000256" key="4">
    <source>
        <dbReference type="ARBA" id="ARBA00022980"/>
    </source>
</evidence>
<comment type="function">
    <text evidence="7">Binds to the 23S rRNA.</text>
</comment>
<dbReference type="InterPro" id="IPR009027">
    <property type="entry name" value="Ribosomal_bL9/RNase_H1_N"/>
</dbReference>
<dbReference type="NCBIfam" id="TIGR00158">
    <property type="entry name" value="L9"/>
    <property type="match status" value="1"/>
</dbReference>
<feature type="domain" description="Ribosomal protein L9" evidence="8">
    <location>
        <begin position="13"/>
        <end position="40"/>
    </location>
</feature>
<dbReference type="SUPFAM" id="SSF55658">
    <property type="entry name" value="L9 N-domain-like"/>
    <property type="match status" value="1"/>
</dbReference>
<keyword evidence="4 7" id="KW-0689">Ribosomal protein</keyword>
<dbReference type="GO" id="GO:0003735">
    <property type="term" value="F:structural constituent of ribosome"/>
    <property type="evidence" value="ECO:0007669"/>
    <property type="project" value="InterPro"/>
</dbReference>
<evidence type="ECO:0000256" key="5">
    <source>
        <dbReference type="ARBA" id="ARBA00023274"/>
    </source>
</evidence>
<protein>
    <recommendedName>
        <fullName evidence="6 7">Large ribosomal subunit protein bL9</fullName>
    </recommendedName>
</protein>
<evidence type="ECO:0000256" key="2">
    <source>
        <dbReference type="ARBA" id="ARBA00022730"/>
    </source>
</evidence>
<dbReference type="InterPro" id="IPR036791">
    <property type="entry name" value="Ribosomal_bL9_C_sf"/>
</dbReference>
<proteinExistence type="inferred from homology"/>
<dbReference type="GO" id="GO:0006412">
    <property type="term" value="P:translation"/>
    <property type="evidence" value="ECO:0007669"/>
    <property type="project" value="UniProtKB-UniRule"/>
</dbReference>
<keyword evidence="3 7" id="KW-0694">RNA-binding</keyword>
<keyword evidence="2 7" id="KW-0699">rRNA-binding</keyword>
<reference evidence="9 10" key="1">
    <citation type="journal article" date="2016" name="Nat. Commun.">
        <title>Thousands of microbial genomes shed light on interconnected biogeochemical processes in an aquifer system.</title>
        <authorList>
            <person name="Anantharaman K."/>
            <person name="Brown C.T."/>
            <person name="Hug L.A."/>
            <person name="Sharon I."/>
            <person name="Castelle C.J."/>
            <person name="Probst A.J."/>
            <person name="Thomas B.C."/>
            <person name="Singh A."/>
            <person name="Wilkins M.J."/>
            <person name="Karaoz U."/>
            <person name="Brodie E.L."/>
            <person name="Williams K.H."/>
            <person name="Hubbard S.S."/>
            <person name="Banfield J.F."/>
        </authorList>
    </citation>
    <scope>NUCLEOTIDE SEQUENCE [LARGE SCALE GENOMIC DNA]</scope>
</reference>
<dbReference type="Proteomes" id="UP000177629">
    <property type="component" value="Unassembled WGS sequence"/>
</dbReference>
<dbReference type="PROSITE" id="PS00651">
    <property type="entry name" value="RIBOSOMAL_L9"/>
    <property type="match status" value="1"/>
</dbReference>
<evidence type="ECO:0000256" key="1">
    <source>
        <dbReference type="ARBA" id="ARBA00010605"/>
    </source>
</evidence>
<dbReference type="SUPFAM" id="SSF55653">
    <property type="entry name" value="Ribosomal protein L9 C-domain"/>
    <property type="match status" value="1"/>
</dbReference>
<evidence type="ECO:0000256" key="6">
    <source>
        <dbReference type="ARBA" id="ARBA00035292"/>
    </source>
</evidence>
<dbReference type="EMBL" id="MHSS01000008">
    <property type="protein sequence ID" value="OHA48159.1"/>
    <property type="molecule type" value="Genomic_DNA"/>
</dbReference>
<comment type="caution">
    <text evidence="9">The sequence shown here is derived from an EMBL/GenBank/DDBJ whole genome shotgun (WGS) entry which is preliminary data.</text>
</comment>
<dbReference type="GO" id="GO:1990904">
    <property type="term" value="C:ribonucleoprotein complex"/>
    <property type="evidence" value="ECO:0007669"/>
    <property type="project" value="UniProtKB-KW"/>
</dbReference>
<dbReference type="GO" id="GO:0019843">
    <property type="term" value="F:rRNA binding"/>
    <property type="evidence" value="ECO:0007669"/>
    <property type="project" value="UniProtKB-UniRule"/>
</dbReference>
<evidence type="ECO:0000313" key="9">
    <source>
        <dbReference type="EMBL" id="OHA48159.1"/>
    </source>
</evidence>
<dbReference type="InterPro" id="IPR020069">
    <property type="entry name" value="Ribosomal_bL9_C"/>
</dbReference>
<dbReference type="PANTHER" id="PTHR21368">
    <property type="entry name" value="50S RIBOSOMAL PROTEIN L9"/>
    <property type="match status" value="1"/>
</dbReference>
<evidence type="ECO:0000313" key="10">
    <source>
        <dbReference type="Proteomes" id="UP000177629"/>
    </source>
</evidence>
<evidence type="ECO:0000259" key="8">
    <source>
        <dbReference type="PROSITE" id="PS00651"/>
    </source>
</evidence>
<accession>A0A1G2PK68</accession>
<dbReference type="InterPro" id="IPR000244">
    <property type="entry name" value="Ribosomal_bL9"/>
</dbReference>
<dbReference type="InterPro" id="IPR036935">
    <property type="entry name" value="Ribosomal_bL9_N_sf"/>
</dbReference>
<sequence>MLVILLQDVKNIGKKNMIVEVADGFGRNFLIPRGMAKPATSHVLDELAHKKTQETKEAERELKQTQELASKIDGLEIVIPARVAEPGGNLFAAITTRNVSEVLKQQGYPIETKQLQFDSIKSAGEYPLNVLFPHGLEVQIKLIIEEIVDHPQEP</sequence>
<dbReference type="GO" id="GO:0005840">
    <property type="term" value="C:ribosome"/>
    <property type="evidence" value="ECO:0007669"/>
    <property type="project" value="UniProtKB-KW"/>
</dbReference>
<evidence type="ECO:0000256" key="7">
    <source>
        <dbReference type="HAMAP-Rule" id="MF_00503"/>
    </source>
</evidence>
<dbReference type="Pfam" id="PF03948">
    <property type="entry name" value="Ribosomal_L9_C"/>
    <property type="match status" value="1"/>
</dbReference>
<dbReference type="Pfam" id="PF01281">
    <property type="entry name" value="Ribosomal_L9_N"/>
    <property type="match status" value="1"/>
</dbReference>
<keyword evidence="5 7" id="KW-0687">Ribonucleoprotein</keyword>
<dbReference type="Gene3D" id="3.10.430.100">
    <property type="entry name" value="Ribosomal protein L9, C-terminal domain"/>
    <property type="match status" value="1"/>
</dbReference>
<name>A0A1G2PK68_9BACT</name>